<dbReference type="GO" id="GO:0071555">
    <property type="term" value="P:cell wall organization"/>
    <property type="evidence" value="ECO:0007669"/>
    <property type="project" value="UniProtKB-KW"/>
</dbReference>
<dbReference type="GO" id="GO:0004338">
    <property type="term" value="F:glucan exo-1,3-beta-glucosidase activity"/>
    <property type="evidence" value="ECO:0007669"/>
    <property type="project" value="UniProtKB-EC"/>
</dbReference>
<evidence type="ECO:0000256" key="1">
    <source>
        <dbReference type="ARBA" id="ARBA00004401"/>
    </source>
</evidence>
<dbReference type="GO" id="GO:0009986">
    <property type="term" value="C:cell surface"/>
    <property type="evidence" value="ECO:0007669"/>
    <property type="project" value="TreeGrafter"/>
</dbReference>
<dbReference type="PANTHER" id="PTHR31297">
    <property type="entry name" value="GLUCAN ENDO-1,6-BETA-GLUCOSIDASE B"/>
    <property type="match status" value="1"/>
</dbReference>
<evidence type="ECO:0000256" key="7">
    <source>
        <dbReference type="ARBA" id="ARBA00022989"/>
    </source>
</evidence>
<dbReference type="EC" id="3.2.1.58" evidence="14"/>
<evidence type="ECO:0000313" key="19">
    <source>
        <dbReference type="EMBL" id="KAG7095572.1"/>
    </source>
</evidence>
<feature type="compositionally biased region" description="Polar residues" evidence="16">
    <location>
        <begin position="58"/>
        <end position="67"/>
    </location>
</feature>
<feature type="transmembrane region" description="Helical" evidence="17">
    <location>
        <begin position="96"/>
        <end position="119"/>
    </location>
</feature>
<sequence length="735" mass="80110">MSQPEPYSSVPLDEASTSTPTSPAHTPLPPDNSQYRFLGQNPDSIRDSYASSPLGEDASSSRSLQQNDPKDDFNVAEKGLVERSAGTPTSNRKRNLIIGLVVLAVIIVVIAIVVPVTVIRKKGNDDKSSGSSGSSSGSNGAGGSSGGNGGGVVVAITGGDGSDVTLEDGSIFKYQNSFGGRWHYDVNDPFNNGARPQSWSPALNETFRYGIDKIRGVNLGGWLVLEPFICPAVFEKYQPQAVDEYTLHQAMAADTANGGFAKLEEHYKTFITEKDFAEIAGAGLNYVRLPLPYWAVETHSDEPFLPKVAWKYFLMAVQWARKYGLRINLDLHTVPGSQNDWNHSGRRNDVNFLSGSMGYANAQRTLEIIRTLAEFISQKEYRDVVTIFGFINEPRAVLLGQDSIASFYAEAYKVIRAASGQGQGQGPWVAFHDAMMTKWDWRGFLRGGDRIALDSHPYTAFGDVQSNAEWDSQLQTPCNWGKEFNQSMSDFGLSSAGEWSLGINDCGLWLNGIPEKTRYDGTYTPQPSDRVGDCSDWTEWQNWSDSRKAGAKKFALASMDGLQNYFFWTWKVGASSISNQVESPAWSYQLGLEHGWIPRDPREADGTCGNTDPFTGNIALSTPSSPEFEAELGKYPWPPASITMAGAAVSDLPRYTPTGSISSLQGATFTAQGAKPTKTVNLGSGWTNADDKDGAMVEIQGCQYPGAWVDGKTVNLPFCAGAKRREPEPQRTPAP</sequence>
<feature type="compositionally biased region" description="Low complexity" evidence="16">
    <location>
        <begin position="16"/>
        <end position="25"/>
    </location>
</feature>
<keyword evidence="5" id="KW-0378">Hydrolase</keyword>
<comment type="subcellular location">
    <subcellularLocation>
        <location evidence="1">Cell membrane</location>
        <topology evidence="1">Single-pass type II membrane protein</topology>
    </subcellularLocation>
</comment>
<evidence type="ECO:0000313" key="20">
    <source>
        <dbReference type="Proteomes" id="UP001049176"/>
    </source>
</evidence>
<dbReference type="InterPro" id="IPR017853">
    <property type="entry name" value="GH"/>
</dbReference>
<dbReference type="KEGG" id="more:E1B28_006305"/>
<dbReference type="RefSeq" id="XP_043012042.1">
    <property type="nucleotide sequence ID" value="XM_043150951.1"/>
</dbReference>
<dbReference type="SUPFAM" id="SSF51445">
    <property type="entry name" value="(Trans)glycosidases"/>
    <property type="match status" value="1"/>
</dbReference>
<evidence type="ECO:0000256" key="3">
    <source>
        <dbReference type="ARBA" id="ARBA00022475"/>
    </source>
</evidence>
<dbReference type="OrthoDB" id="62120at2759"/>
<evidence type="ECO:0000256" key="12">
    <source>
        <dbReference type="ARBA" id="ARBA00036824"/>
    </source>
</evidence>
<dbReference type="AlphaFoldDB" id="A0A9P7S5Q1"/>
<accession>A0A9P7S5Q1</accession>
<keyword evidence="11" id="KW-0961">Cell wall biogenesis/degradation</keyword>
<evidence type="ECO:0000256" key="10">
    <source>
        <dbReference type="ARBA" id="ARBA00023295"/>
    </source>
</evidence>
<keyword evidence="4 17" id="KW-0812">Transmembrane</keyword>
<evidence type="ECO:0000256" key="9">
    <source>
        <dbReference type="ARBA" id="ARBA00023180"/>
    </source>
</evidence>
<dbReference type="GeneID" id="66075381"/>
<organism evidence="19 20">
    <name type="scientific">Marasmius oreades</name>
    <name type="common">fairy-ring Marasmius</name>
    <dbReference type="NCBI Taxonomy" id="181124"/>
    <lineage>
        <taxon>Eukaryota</taxon>
        <taxon>Fungi</taxon>
        <taxon>Dikarya</taxon>
        <taxon>Basidiomycota</taxon>
        <taxon>Agaricomycotina</taxon>
        <taxon>Agaricomycetes</taxon>
        <taxon>Agaricomycetidae</taxon>
        <taxon>Agaricales</taxon>
        <taxon>Marasmiineae</taxon>
        <taxon>Marasmiaceae</taxon>
        <taxon>Marasmius</taxon>
    </lineage>
</organism>
<evidence type="ECO:0000256" key="14">
    <source>
        <dbReference type="ARBA" id="ARBA00038929"/>
    </source>
</evidence>
<dbReference type="GO" id="GO:0005886">
    <property type="term" value="C:plasma membrane"/>
    <property type="evidence" value="ECO:0007669"/>
    <property type="project" value="UniProtKB-SubCell"/>
</dbReference>
<dbReference type="Pfam" id="PF00150">
    <property type="entry name" value="Cellulase"/>
    <property type="match status" value="1"/>
</dbReference>
<evidence type="ECO:0000256" key="4">
    <source>
        <dbReference type="ARBA" id="ARBA00022692"/>
    </source>
</evidence>
<reference evidence="19" key="1">
    <citation type="journal article" date="2021" name="Genome Biol. Evol.">
        <title>The assembled and annotated genome of the fairy-ring fungus Marasmius oreades.</title>
        <authorList>
            <person name="Hiltunen M."/>
            <person name="Ament-Velasquez S.L."/>
            <person name="Johannesson H."/>
        </authorList>
    </citation>
    <scope>NUCLEOTIDE SEQUENCE</scope>
    <source>
        <strain evidence="19">03SP1</strain>
    </source>
</reference>
<comment type="function">
    <text evidence="13">Glucosidase involved in the degradation of cellulosic biomass. Active on lichenan.</text>
</comment>
<evidence type="ECO:0000256" key="15">
    <source>
        <dbReference type="ARBA" id="ARBA00041260"/>
    </source>
</evidence>
<feature type="region of interest" description="Disordered" evidence="16">
    <location>
        <begin position="1"/>
        <end position="72"/>
    </location>
</feature>
<dbReference type="Proteomes" id="UP001049176">
    <property type="component" value="Chromosome 3"/>
</dbReference>
<evidence type="ECO:0000256" key="2">
    <source>
        <dbReference type="ARBA" id="ARBA00005641"/>
    </source>
</evidence>
<keyword evidence="6" id="KW-0735">Signal-anchor</keyword>
<comment type="caution">
    <text evidence="19">The sequence shown here is derived from an EMBL/GenBank/DDBJ whole genome shotgun (WGS) entry which is preliminary data.</text>
</comment>
<evidence type="ECO:0000256" key="5">
    <source>
        <dbReference type="ARBA" id="ARBA00022801"/>
    </source>
</evidence>
<dbReference type="EMBL" id="CM032183">
    <property type="protein sequence ID" value="KAG7095572.1"/>
    <property type="molecule type" value="Genomic_DNA"/>
</dbReference>
<evidence type="ECO:0000256" key="13">
    <source>
        <dbReference type="ARBA" id="ARBA00037126"/>
    </source>
</evidence>
<keyword evidence="20" id="KW-1185">Reference proteome</keyword>
<dbReference type="GO" id="GO:0009251">
    <property type="term" value="P:glucan catabolic process"/>
    <property type="evidence" value="ECO:0007669"/>
    <property type="project" value="TreeGrafter"/>
</dbReference>
<gene>
    <name evidence="19" type="ORF">E1B28_006305</name>
</gene>
<keyword evidence="7 17" id="KW-1133">Transmembrane helix</keyword>
<protein>
    <recommendedName>
        <fullName evidence="14">glucan 1,3-beta-glucosidase</fullName>
        <ecNumber evidence="14">3.2.1.58</ecNumber>
    </recommendedName>
    <alternativeName>
        <fullName evidence="15">Exo-1,3-beta-glucanase D</fullName>
    </alternativeName>
</protein>
<dbReference type="InterPro" id="IPR001547">
    <property type="entry name" value="Glyco_hydro_5"/>
</dbReference>
<evidence type="ECO:0000256" key="11">
    <source>
        <dbReference type="ARBA" id="ARBA00023316"/>
    </source>
</evidence>
<feature type="compositionally biased region" description="Low complexity" evidence="16">
    <location>
        <begin position="129"/>
        <end position="138"/>
    </location>
</feature>
<proteinExistence type="inferred from homology"/>
<keyword evidence="9" id="KW-0325">Glycoprotein</keyword>
<evidence type="ECO:0000256" key="6">
    <source>
        <dbReference type="ARBA" id="ARBA00022968"/>
    </source>
</evidence>
<evidence type="ECO:0000256" key="16">
    <source>
        <dbReference type="SAM" id="MobiDB-lite"/>
    </source>
</evidence>
<comment type="similarity">
    <text evidence="2">Belongs to the glycosyl hydrolase 5 (cellulase A) family.</text>
</comment>
<dbReference type="GO" id="GO:0005576">
    <property type="term" value="C:extracellular region"/>
    <property type="evidence" value="ECO:0007669"/>
    <property type="project" value="TreeGrafter"/>
</dbReference>
<feature type="region of interest" description="Disordered" evidence="16">
    <location>
        <begin position="122"/>
        <end position="146"/>
    </location>
</feature>
<feature type="domain" description="Glycoside hydrolase family 5" evidence="18">
    <location>
        <begin position="258"/>
        <end position="421"/>
    </location>
</feature>
<evidence type="ECO:0000256" key="17">
    <source>
        <dbReference type="SAM" id="Phobius"/>
    </source>
</evidence>
<keyword evidence="10" id="KW-0326">Glycosidase</keyword>
<evidence type="ECO:0000256" key="8">
    <source>
        <dbReference type="ARBA" id="ARBA00023136"/>
    </source>
</evidence>
<evidence type="ECO:0000259" key="18">
    <source>
        <dbReference type="Pfam" id="PF00150"/>
    </source>
</evidence>
<dbReference type="Gene3D" id="3.20.20.80">
    <property type="entry name" value="Glycosidases"/>
    <property type="match status" value="1"/>
</dbReference>
<dbReference type="InterPro" id="IPR050386">
    <property type="entry name" value="Glycosyl_hydrolase_5"/>
</dbReference>
<keyword evidence="8 17" id="KW-0472">Membrane</keyword>
<dbReference type="PANTHER" id="PTHR31297:SF34">
    <property type="entry name" value="GLUCAN 1,3-BETA-GLUCOSIDASE 2"/>
    <property type="match status" value="1"/>
</dbReference>
<comment type="catalytic activity">
    <reaction evidence="12">
        <text>Successive hydrolysis of beta-D-glucose units from the non-reducing ends of (1-&gt;3)-beta-D-glucans, releasing alpha-glucose.</text>
        <dbReference type="EC" id="3.2.1.58"/>
    </reaction>
</comment>
<dbReference type="FunFam" id="3.20.20.80:FF:000033">
    <property type="entry name" value="Glucan 1,3-beta-glucosidase A"/>
    <property type="match status" value="1"/>
</dbReference>
<keyword evidence="3" id="KW-1003">Cell membrane</keyword>
<name>A0A9P7S5Q1_9AGAR</name>